<keyword evidence="1" id="KW-1133">Transmembrane helix</keyword>
<dbReference type="InterPro" id="IPR007621">
    <property type="entry name" value="TPM_dom"/>
</dbReference>
<keyword evidence="1" id="KW-0472">Membrane</keyword>
<organism evidence="3">
    <name type="scientific">uncultured Thermomicrobiales bacterium</name>
    <dbReference type="NCBI Taxonomy" id="1645740"/>
    <lineage>
        <taxon>Bacteria</taxon>
        <taxon>Pseudomonadati</taxon>
        <taxon>Thermomicrobiota</taxon>
        <taxon>Thermomicrobia</taxon>
        <taxon>Thermomicrobiales</taxon>
        <taxon>environmental samples</taxon>
    </lineage>
</organism>
<feature type="transmembrane region" description="Helical" evidence="1">
    <location>
        <begin position="198"/>
        <end position="217"/>
    </location>
</feature>
<evidence type="ECO:0000256" key="1">
    <source>
        <dbReference type="SAM" id="Phobius"/>
    </source>
</evidence>
<reference evidence="3" key="1">
    <citation type="submission" date="2020-02" db="EMBL/GenBank/DDBJ databases">
        <authorList>
            <person name="Meier V. D."/>
        </authorList>
    </citation>
    <scope>NUCLEOTIDE SEQUENCE</scope>
    <source>
        <strain evidence="3">AVDCRST_MAG43</strain>
    </source>
</reference>
<feature type="transmembrane region" description="Helical" evidence="1">
    <location>
        <begin position="229"/>
        <end position="251"/>
    </location>
</feature>
<feature type="transmembrane region" description="Helical" evidence="1">
    <location>
        <begin position="257"/>
        <end position="280"/>
    </location>
</feature>
<keyword evidence="1" id="KW-0812">Transmembrane</keyword>
<dbReference type="EMBL" id="CADCWI010000056">
    <property type="protein sequence ID" value="CAA9551377.1"/>
    <property type="molecule type" value="Genomic_DNA"/>
</dbReference>
<accession>A0A6J4UIH4</accession>
<protein>
    <recommendedName>
        <fullName evidence="2">TPM domain-containing protein</fullName>
    </recommendedName>
</protein>
<dbReference type="Gene3D" id="3.10.310.50">
    <property type="match status" value="1"/>
</dbReference>
<evidence type="ECO:0000259" key="2">
    <source>
        <dbReference type="Pfam" id="PF04536"/>
    </source>
</evidence>
<evidence type="ECO:0000313" key="3">
    <source>
        <dbReference type="EMBL" id="CAA9551377.1"/>
    </source>
</evidence>
<dbReference type="AlphaFoldDB" id="A0A6J4UIH4"/>
<feature type="domain" description="TPM" evidence="2">
    <location>
        <begin position="43"/>
        <end position="171"/>
    </location>
</feature>
<gene>
    <name evidence="3" type="ORF">AVDCRST_MAG43-1082</name>
</gene>
<sequence>MLVAVIAVTCAVMCLPPLGQEVLAQSATAPIPVRAPDDPWLIRDDARIFDQDRMERFQYDLRRLQGLGENVMVYTRRADASQRESEGFAKRVREAWDLESVPDADDGLLLLITVNDTAPENSSFVVSAGSNFFPLNQMERADFDTAYEMEIEPNLREQRYDVALAYGVRRLLYAADYTPPNPPALTGVNAFAHEFAEIGGAVLLQAAVLGLAIVPALKERRLTTRPSRTTVFTYASIFGPAAGLTALFAIVGRSGLAMAMALLILVLVALVMLLFLPPVVGAGQGRRRVLVSSTQGRTPRRILNRLHQRRGHYAPQP</sequence>
<dbReference type="Pfam" id="PF04536">
    <property type="entry name" value="TPM_phosphatase"/>
    <property type="match status" value="1"/>
</dbReference>
<name>A0A6J4UIH4_9BACT</name>
<proteinExistence type="predicted"/>